<dbReference type="PANTHER" id="PTHR11117:SF2">
    <property type="entry name" value="SUCCINATE--COA LIGASE [ADP_GDP-FORMING] SUBUNIT ALPHA, MITOCHONDRIAL"/>
    <property type="match status" value="1"/>
</dbReference>
<dbReference type="SUPFAM" id="SSF51735">
    <property type="entry name" value="NAD(P)-binding Rossmann-fold domains"/>
    <property type="match status" value="1"/>
</dbReference>
<comment type="subunit">
    <text evidence="7">Heterodimer of an alpha and a beta subunit. Different beta subunits determine nucleotide specificity. Together with an ATP-specific beta subunit, forms an ADP-forming succinyl-CoA synthetase (A-SCS). Together with a GTP-specific beta subunit forms a GDP-forming succinyl-CoA synthetase (G-SCS).</text>
</comment>
<dbReference type="GO" id="GO:0004775">
    <property type="term" value="F:succinate-CoA ligase (ADP-forming) activity"/>
    <property type="evidence" value="ECO:0007669"/>
    <property type="project" value="UniProtKB-UniRule"/>
</dbReference>
<evidence type="ECO:0000313" key="9">
    <source>
        <dbReference type="EMBL" id="CAB4019757.1"/>
    </source>
</evidence>
<comment type="catalytic activity">
    <reaction evidence="7">
        <text>GTP + succinate + CoA = succinyl-CoA + GDP + phosphate</text>
        <dbReference type="Rhea" id="RHEA:22120"/>
        <dbReference type="ChEBI" id="CHEBI:30031"/>
        <dbReference type="ChEBI" id="CHEBI:37565"/>
        <dbReference type="ChEBI" id="CHEBI:43474"/>
        <dbReference type="ChEBI" id="CHEBI:57287"/>
        <dbReference type="ChEBI" id="CHEBI:57292"/>
        <dbReference type="ChEBI" id="CHEBI:58189"/>
        <dbReference type="EC" id="6.2.1.4"/>
    </reaction>
</comment>
<comment type="pathway">
    <text evidence="1 7">Carbohydrate metabolism; tricarboxylic acid cycle; succinate from succinyl-CoA (ligase route): step 1/1.</text>
</comment>
<comment type="catalytic activity">
    <reaction evidence="7">
        <text>succinate + ATP + CoA = succinyl-CoA + ADP + phosphate</text>
        <dbReference type="Rhea" id="RHEA:17661"/>
        <dbReference type="ChEBI" id="CHEBI:30031"/>
        <dbReference type="ChEBI" id="CHEBI:30616"/>
        <dbReference type="ChEBI" id="CHEBI:43474"/>
        <dbReference type="ChEBI" id="CHEBI:57287"/>
        <dbReference type="ChEBI" id="CHEBI:57292"/>
        <dbReference type="ChEBI" id="CHEBI:456216"/>
        <dbReference type="EC" id="6.2.1.5"/>
    </reaction>
</comment>
<dbReference type="InterPro" id="IPR017440">
    <property type="entry name" value="Cit_synth/succinyl-CoA_lig_AS"/>
</dbReference>
<dbReference type="GO" id="GO:0009361">
    <property type="term" value="C:succinate-CoA ligase complex (ADP-forming)"/>
    <property type="evidence" value="ECO:0007669"/>
    <property type="project" value="TreeGrafter"/>
</dbReference>
<dbReference type="InterPro" id="IPR005811">
    <property type="entry name" value="SUCC_ACL_C"/>
</dbReference>
<dbReference type="InterPro" id="IPR005810">
    <property type="entry name" value="CoA_lig_alpha"/>
</dbReference>
<dbReference type="FunFam" id="3.40.50.720:FF:000002">
    <property type="entry name" value="Succinate--CoA ligase [ADP-forming] subunit alpha"/>
    <property type="match status" value="1"/>
</dbReference>
<dbReference type="SUPFAM" id="SSF52210">
    <property type="entry name" value="Succinyl-CoA synthetase domains"/>
    <property type="match status" value="1"/>
</dbReference>
<dbReference type="PANTHER" id="PTHR11117">
    <property type="entry name" value="SUCCINYL-COA LIGASE SUBUNIT ALPHA"/>
    <property type="match status" value="1"/>
</dbReference>
<evidence type="ECO:0000256" key="6">
    <source>
        <dbReference type="ARBA" id="ARBA00061754"/>
    </source>
</evidence>
<dbReference type="Proteomes" id="UP001152795">
    <property type="component" value="Unassembled WGS sequence"/>
</dbReference>
<dbReference type="InterPro" id="IPR003781">
    <property type="entry name" value="CoA-bd"/>
</dbReference>
<name>A0A6S7IPS0_PARCT</name>
<comment type="subunit">
    <text evidence="6">Heterodimer of an alpha and a beta subunit. Different beta subunits determine nucleotide specificity. Together with the ATP-specific beta subunit SUCLA2, forms an ADP-forming succinyl-CoA synthetase (A-SCS). Together with the GTP-specific beta subunit SUCLG2 forms a GDP-forming succinyl-CoA synthetase (G-SCS).</text>
</comment>
<feature type="binding site" evidence="7">
    <location>
        <position position="70"/>
    </location>
    <ligand>
        <name>CoA</name>
        <dbReference type="ChEBI" id="CHEBI:57287"/>
    </ligand>
</feature>
<keyword evidence="10" id="KW-1185">Reference proteome</keyword>
<dbReference type="Pfam" id="PF00549">
    <property type="entry name" value="Ligase_CoA"/>
    <property type="match status" value="1"/>
</dbReference>
<feature type="binding site" evidence="7">
    <location>
        <begin position="44"/>
        <end position="47"/>
    </location>
    <ligand>
        <name>CoA</name>
        <dbReference type="ChEBI" id="CHEBI:57287"/>
    </ligand>
</feature>
<keyword evidence="2 7" id="KW-0816">Tricarboxylic acid cycle</keyword>
<comment type="caution">
    <text evidence="9">The sequence shown here is derived from an EMBL/GenBank/DDBJ whole genome shotgun (WGS) entry which is preliminary data.</text>
</comment>
<dbReference type="OrthoDB" id="1664372at2759"/>
<dbReference type="InterPro" id="IPR033847">
    <property type="entry name" value="Citrt_syn/SCS-alpha_CS"/>
</dbReference>
<organism evidence="9 10">
    <name type="scientific">Paramuricea clavata</name>
    <name type="common">Red gorgonian</name>
    <name type="synonym">Violescent sea-whip</name>
    <dbReference type="NCBI Taxonomy" id="317549"/>
    <lineage>
        <taxon>Eukaryota</taxon>
        <taxon>Metazoa</taxon>
        <taxon>Cnidaria</taxon>
        <taxon>Anthozoa</taxon>
        <taxon>Octocorallia</taxon>
        <taxon>Malacalcyonacea</taxon>
        <taxon>Plexauridae</taxon>
        <taxon>Paramuricea</taxon>
    </lineage>
</organism>
<comment type="subcellular location">
    <subcellularLocation>
        <location evidence="7">Mitochondrion</location>
    </subcellularLocation>
</comment>
<dbReference type="AlphaFoldDB" id="A0A6S7IPS0"/>
<dbReference type="GO" id="GO:0000166">
    <property type="term" value="F:nucleotide binding"/>
    <property type="evidence" value="ECO:0007669"/>
    <property type="project" value="UniProtKB-KW"/>
</dbReference>
<dbReference type="Gene3D" id="3.40.50.261">
    <property type="entry name" value="Succinyl-CoA synthetase domains"/>
    <property type="match status" value="1"/>
</dbReference>
<dbReference type="SMART" id="SM00881">
    <property type="entry name" value="CoA_binding"/>
    <property type="match status" value="1"/>
</dbReference>
<dbReference type="Pfam" id="PF02629">
    <property type="entry name" value="CoA_binding"/>
    <property type="match status" value="1"/>
</dbReference>
<evidence type="ECO:0000256" key="4">
    <source>
        <dbReference type="ARBA" id="ARBA00022741"/>
    </source>
</evidence>
<comment type="function">
    <text evidence="5 7">Succinyl-CoA synthetase functions in the citric acid cycle (TCA), coupling the hydrolysis of succinyl-CoA to the synthesis of either ATP or GTP and thus represents the only step of substrate-level phosphorylation in the TCA. The alpha subunit of the enzyme binds the substrates coenzyme A and phosphate, while succinate binding and specificity for either ATP or GTP is provided by different beta subunits.</text>
</comment>
<keyword evidence="3 7" id="KW-0436">Ligase</keyword>
<dbReference type="NCBIfam" id="NF004230">
    <property type="entry name" value="PRK05678.1"/>
    <property type="match status" value="1"/>
</dbReference>
<feature type="binding site" evidence="7">
    <location>
        <position position="187"/>
    </location>
    <ligand>
        <name>substrate</name>
        <note>ligand shared with subunit beta</note>
    </ligand>
</feature>
<protein>
    <recommendedName>
        <fullName evidence="7">Succinate--CoA ligase [ADP/GDP-forming] subunit alpha, mitochondrial</fullName>
        <ecNumber evidence="7">6.2.1.4</ecNumber>
        <ecNumber evidence="7">6.2.1.5</ecNumber>
    </recommendedName>
    <alternativeName>
        <fullName evidence="7">Succinyl-CoA synthetase subunit alpha</fullName>
        <shortName evidence="7">SCS-alpha</shortName>
    </alternativeName>
</protein>
<gene>
    <name evidence="9" type="ORF">PACLA_8A039410</name>
</gene>
<evidence type="ECO:0000256" key="1">
    <source>
        <dbReference type="ARBA" id="ARBA00005064"/>
    </source>
</evidence>
<dbReference type="EC" id="6.2.1.5" evidence="7"/>
<evidence type="ECO:0000256" key="7">
    <source>
        <dbReference type="HAMAP-Rule" id="MF_03222"/>
    </source>
</evidence>
<dbReference type="InterPro" id="IPR036291">
    <property type="entry name" value="NAD(P)-bd_dom_sf"/>
</dbReference>
<dbReference type="InterPro" id="IPR016102">
    <property type="entry name" value="Succinyl-CoA_synth-like"/>
</dbReference>
<feature type="binding site" evidence="7">
    <location>
        <begin position="123"/>
        <end position="125"/>
    </location>
    <ligand>
        <name>CoA</name>
        <dbReference type="ChEBI" id="CHEBI:57287"/>
    </ligand>
</feature>
<dbReference type="NCBIfam" id="TIGR01019">
    <property type="entry name" value="sucCoAalpha"/>
    <property type="match status" value="1"/>
</dbReference>
<feature type="active site" description="Tele-phosphohistidine intermediate" evidence="7">
    <location>
        <position position="279"/>
    </location>
</feature>
<dbReference type="Gene3D" id="3.40.50.720">
    <property type="entry name" value="NAD(P)-binding Rossmann-like Domain"/>
    <property type="match status" value="1"/>
</dbReference>
<dbReference type="GO" id="GO:0005739">
    <property type="term" value="C:mitochondrion"/>
    <property type="evidence" value="ECO:0007669"/>
    <property type="project" value="UniProtKB-SubCell"/>
</dbReference>
<accession>A0A6S7IPS0</accession>
<evidence type="ECO:0000256" key="8">
    <source>
        <dbReference type="RuleBase" id="RU000677"/>
    </source>
</evidence>
<reference evidence="9" key="1">
    <citation type="submission" date="2020-04" db="EMBL/GenBank/DDBJ databases">
        <authorList>
            <person name="Alioto T."/>
            <person name="Alioto T."/>
            <person name="Gomez Garrido J."/>
        </authorList>
    </citation>
    <scope>NUCLEOTIDE SEQUENCE</scope>
    <source>
        <strain evidence="9">A484AB</strain>
    </source>
</reference>
<evidence type="ECO:0000256" key="3">
    <source>
        <dbReference type="ARBA" id="ARBA00022598"/>
    </source>
</evidence>
<dbReference type="GO" id="GO:0006099">
    <property type="term" value="P:tricarboxylic acid cycle"/>
    <property type="evidence" value="ECO:0007669"/>
    <property type="project" value="UniProtKB-UniRule"/>
</dbReference>
<evidence type="ECO:0000256" key="2">
    <source>
        <dbReference type="ARBA" id="ARBA00022532"/>
    </source>
</evidence>
<keyword evidence="4 7" id="KW-0547">Nucleotide-binding</keyword>
<dbReference type="FunFam" id="3.40.50.261:FF:000005">
    <property type="entry name" value="Succinate--CoA ligase [ADP-forming] subunit alpha, mitochondrial"/>
    <property type="match status" value="1"/>
</dbReference>
<dbReference type="HAMAP" id="MF_01988">
    <property type="entry name" value="Succ_CoA_alpha"/>
    <property type="match status" value="1"/>
</dbReference>
<sequence length="326" mass="34631">MAFWRCARQAGTFLQKHGVRYCYNESRPNLGINKNTKIICQGFTGKQGTFHSEHSIEYGSRMVGGVSPGKGGQEHLGLPVFDSVAEAKQETGCDATVIFVPPKFAKDAIMEAMDAEIGLIVAITEGIPQQDMVKVKHRLIRQNKSRLVGPNCPGIIKPGECKIGIMPGHIHKKGSIGIVSRSGTLTYEAVHQTTIAGLGQSLCVGIGGDPFNGTNFMDCLDIFLKDPETNGIILIGEIGGGAEERAAEFLMEHNQGENAKPVVSFIAGLTAPPGRRMGHAGAIISGGKGGAENKIASLKEAGVIVTNSPAQMGNTMKEALERKLDP</sequence>
<keyword evidence="7" id="KW-0496">Mitochondrion</keyword>
<comment type="similarity">
    <text evidence="7 8">Belongs to the succinate/malate CoA ligase alpha subunit family.</text>
</comment>
<dbReference type="UniPathway" id="UPA00223">
    <property type="reaction ID" value="UER00999"/>
</dbReference>
<dbReference type="PROSITE" id="PS01216">
    <property type="entry name" value="SUCCINYL_COA_LIG_1"/>
    <property type="match status" value="1"/>
</dbReference>
<dbReference type="GO" id="GO:0004776">
    <property type="term" value="F:succinate-CoA ligase (GDP-forming) activity"/>
    <property type="evidence" value="ECO:0007669"/>
    <property type="project" value="UniProtKB-EC"/>
</dbReference>
<dbReference type="EC" id="6.2.1.4" evidence="7"/>
<evidence type="ECO:0000313" key="10">
    <source>
        <dbReference type="Proteomes" id="UP001152795"/>
    </source>
</evidence>
<dbReference type="PIRSF" id="PIRSF001553">
    <property type="entry name" value="SucCS_alpha"/>
    <property type="match status" value="1"/>
</dbReference>
<dbReference type="PRINTS" id="PR01798">
    <property type="entry name" value="SCOASYNTHASE"/>
</dbReference>
<dbReference type="PROSITE" id="PS00399">
    <property type="entry name" value="SUCCINYL_COA_LIG_2"/>
    <property type="match status" value="1"/>
</dbReference>
<proteinExistence type="inferred from homology"/>
<dbReference type="EMBL" id="CACRXK020010611">
    <property type="protein sequence ID" value="CAB4019757.1"/>
    <property type="molecule type" value="Genomic_DNA"/>
</dbReference>
<evidence type="ECO:0000256" key="5">
    <source>
        <dbReference type="ARBA" id="ARBA00054246"/>
    </source>
</evidence>